<accession>A0A3M7Q3L8</accession>
<gene>
    <name evidence="1" type="ORF">BpHYR1_032344</name>
</gene>
<protein>
    <submittedName>
        <fullName evidence="1">Uncharacterized protein</fullName>
    </submittedName>
</protein>
<proteinExistence type="predicted"/>
<organism evidence="1 2">
    <name type="scientific">Brachionus plicatilis</name>
    <name type="common">Marine rotifer</name>
    <name type="synonym">Brachionus muelleri</name>
    <dbReference type="NCBI Taxonomy" id="10195"/>
    <lineage>
        <taxon>Eukaryota</taxon>
        <taxon>Metazoa</taxon>
        <taxon>Spiralia</taxon>
        <taxon>Gnathifera</taxon>
        <taxon>Rotifera</taxon>
        <taxon>Eurotatoria</taxon>
        <taxon>Monogononta</taxon>
        <taxon>Pseudotrocha</taxon>
        <taxon>Ploima</taxon>
        <taxon>Brachionidae</taxon>
        <taxon>Brachionus</taxon>
    </lineage>
</organism>
<dbReference type="Proteomes" id="UP000276133">
    <property type="component" value="Unassembled WGS sequence"/>
</dbReference>
<keyword evidence="2" id="KW-1185">Reference proteome</keyword>
<evidence type="ECO:0000313" key="2">
    <source>
        <dbReference type="Proteomes" id="UP000276133"/>
    </source>
</evidence>
<name>A0A3M7Q3L8_BRAPC</name>
<evidence type="ECO:0000313" key="1">
    <source>
        <dbReference type="EMBL" id="RNA06050.1"/>
    </source>
</evidence>
<reference evidence="1 2" key="1">
    <citation type="journal article" date="2018" name="Sci. Rep.">
        <title>Genomic signatures of local adaptation to the degree of environmental predictability in rotifers.</title>
        <authorList>
            <person name="Franch-Gras L."/>
            <person name="Hahn C."/>
            <person name="Garcia-Roger E.M."/>
            <person name="Carmona M.J."/>
            <person name="Serra M."/>
            <person name="Gomez A."/>
        </authorList>
    </citation>
    <scope>NUCLEOTIDE SEQUENCE [LARGE SCALE GENOMIC DNA]</scope>
    <source>
        <strain evidence="1">HYR1</strain>
    </source>
</reference>
<sequence>MPEPWTWRILHRSAIELRQPEKTDPDTEIEDPEYMNVADELKRNRLFRMIRKFFYFFKKLGVKNLEWILKIKLRKSHRLLS</sequence>
<dbReference type="EMBL" id="REGN01007508">
    <property type="protein sequence ID" value="RNA06050.1"/>
    <property type="molecule type" value="Genomic_DNA"/>
</dbReference>
<comment type="caution">
    <text evidence="1">The sequence shown here is derived from an EMBL/GenBank/DDBJ whole genome shotgun (WGS) entry which is preliminary data.</text>
</comment>
<dbReference type="AlphaFoldDB" id="A0A3M7Q3L8"/>